<dbReference type="EMBL" id="JARAWC010000007">
    <property type="protein sequence ID" value="MDX2960451.1"/>
    <property type="molecule type" value="Genomic_DNA"/>
</dbReference>
<evidence type="ECO:0000313" key="6">
    <source>
        <dbReference type="EMBL" id="KND33099.1"/>
    </source>
</evidence>
<keyword evidence="2" id="KW-0479">Metal-binding</keyword>
<organism evidence="6 9">
    <name type="scientific">Streptomyces acidiscabies</name>
    <dbReference type="NCBI Taxonomy" id="42234"/>
    <lineage>
        <taxon>Bacteria</taxon>
        <taxon>Bacillati</taxon>
        <taxon>Actinomycetota</taxon>
        <taxon>Actinomycetes</taxon>
        <taxon>Kitasatosporales</taxon>
        <taxon>Streptomycetaceae</taxon>
        <taxon>Streptomyces</taxon>
    </lineage>
</organism>
<evidence type="ECO:0000256" key="3">
    <source>
        <dbReference type="ARBA" id="ARBA00023004"/>
    </source>
</evidence>
<accession>A0A0L0K605</accession>
<reference evidence="7 10" key="3">
    <citation type="journal article" date="2023" name="Microb. Genom.">
        <title>Mesoterricola silvestris gen. nov., sp. nov., Mesoterricola sediminis sp. nov., Geothrix oryzae sp. nov., Geothrix edaphica sp. nov., Geothrix rubra sp. nov., and Geothrix limicola sp. nov., six novel members of Acidobacteriota isolated from soils.</title>
        <authorList>
            <person name="Weisberg A.J."/>
            <person name="Pearce E."/>
            <person name="Kramer C.G."/>
            <person name="Chang J.H."/>
            <person name="Clarke C.R."/>
        </authorList>
    </citation>
    <scope>NUCLEOTIDE SEQUENCE [LARGE SCALE GENOMIC DNA]</scope>
    <source>
        <strain evidence="8 10">NB05-1H</strain>
        <strain evidence="7">NRRL_B-16521</strain>
    </source>
</reference>
<dbReference type="PANTHER" id="PTHR43687">
    <property type="entry name" value="ADENYLYLSULFATE REDUCTASE, BETA SUBUNIT"/>
    <property type="match status" value="1"/>
</dbReference>
<dbReference type="GO" id="GO:0046872">
    <property type="term" value="F:metal ion binding"/>
    <property type="evidence" value="ECO:0007669"/>
    <property type="project" value="UniProtKB-KW"/>
</dbReference>
<keyword evidence="10" id="KW-1185">Reference proteome</keyword>
<keyword evidence="1" id="KW-0004">4Fe-4S</keyword>
<feature type="domain" description="4Fe-4S ferredoxin-type" evidence="5">
    <location>
        <begin position="72"/>
        <end position="101"/>
    </location>
</feature>
<proteinExistence type="predicted"/>
<name>A0A0L0K605_9ACTN</name>
<dbReference type="OrthoDB" id="9800445at2"/>
<dbReference type="Pfam" id="PF12838">
    <property type="entry name" value="Fer4_7"/>
    <property type="match status" value="1"/>
</dbReference>
<dbReference type="InterPro" id="IPR017896">
    <property type="entry name" value="4Fe4S_Fe-S-bd"/>
</dbReference>
<dbReference type="SUPFAM" id="SSF54862">
    <property type="entry name" value="4Fe-4S ferredoxins"/>
    <property type="match status" value="1"/>
</dbReference>
<protein>
    <submittedName>
        <fullName evidence="6">4Fe-4S ferredoxin</fullName>
    </submittedName>
    <submittedName>
        <fullName evidence="7">Ferredoxin family protein</fullName>
    </submittedName>
</protein>
<keyword evidence="3" id="KW-0408">Iron</keyword>
<dbReference type="PANTHER" id="PTHR43687:SF1">
    <property type="entry name" value="FERREDOXIN III"/>
    <property type="match status" value="1"/>
</dbReference>
<dbReference type="GeneID" id="69811750"/>
<dbReference type="Gene3D" id="3.30.70.20">
    <property type="match status" value="2"/>
</dbReference>
<evidence type="ECO:0000313" key="8">
    <source>
        <dbReference type="EMBL" id="MDX3017737.1"/>
    </source>
</evidence>
<sequence length="108" mass="11909">MSRPRSTPSECTSKSPAGTAIPLIDRNRCEGKEDCMVVCPYDVFEIRRLTEEEREGMSLLGTLKSWAHGYRQAVVVRPADCHACGLCVKACPENAIKLQRSDRPAEAG</sequence>
<dbReference type="PROSITE" id="PS00198">
    <property type="entry name" value="4FE4S_FER_1"/>
    <property type="match status" value="1"/>
</dbReference>
<dbReference type="GO" id="GO:0051539">
    <property type="term" value="F:4 iron, 4 sulfur cluster binding"/>
    <property type="evidence" value="ECO:0007669"/>
    <property type="project" value="UniProtKB-KW"/>
</dbReference>
<dbReference type="EMBL" id="JPPY01000129">
    <property type="protein sequence ID" value="KND33099.1"/>
    <property type="molecule type" value="Genomic_DNA"/>
</dbReference>
<dbReference type="AlphaFoldDB" id="A0A0L0K605"/>
<dbReference type="PROSITE" id="PS51379">
    <property type="entry name" value="4FE4S_FER_2"/>
    <property type="match status" value="2"/>
</dbReference>
<evidence type="ECO:0000256" key="1">
    <source>
        <dbReference type="ARBA" id="ARBA00022485"/>
    </source>
</evidence>
<dbReference type="Proteomes" id="UP001282288">
    <property type="component" value="Unassembled WGS sequence"/>
</dbReference>
<dbReference type="EMBL" id="JARAWP010000004">
    <property type="protein sequence ID" value="MDX3017737.1"/>
    <property type="molecule type" value="Genomic_DNA"/>
</dbReference>
<dbReference type="Proteomes" id="UP001272987">
    <property type="component" value="Unassembled WGS sequence"/>
</dbReference>
<comment type="caution">
    <text evidence="6">The sequence shown here is derived from an EMBL/GenBank/DDBJ whole genome shotgun (WGS) entry which is preliminary data.</text>
</comment>
<dbReference type="InterPro" id="IPR050572">
    <property type="entry name" value="Fe-S_Ferredoxin"/>
</dbReference>
<evidence type="ECO:0000313" key="9">
    <source>
        <dbReference type="Proteomes" id="UP000037151"/>
    </source>
</evidence>
<evidence type="ECO:0000313" key="10">
    <source>
        <dbReference type="Proteomes" id="UP001272987"/>
    </source>
</evidence>
<evidence type="ECO:0000256" key="2">
    <source>
        <dbReference type="ARBA" id="ARBA00022723"/>
    </source>
</evidence>
<feature type="domain" description="4Fe-4S ferredoxin-type" evidence="5">
    <location>
        <begin position="20"/>
        <end position="49"/>
    </location>
</feature>
<dbReference type="InterPro" id="IPR017900">
    <property type="entry name" value="4Fe4S_Fe_S_CS"/>
</dbReference>
<keyword evidence="4" id="KW-0411">Iron-sulfur</keyword>
<dbReference type="PATRIC" id="fig|42234.21.peg.4213"/>
<evidence type="ECO:0000313" key="7">
    <source>
        <dbReference type="EMBL" id="MDX2960451.1"/>
    </source>
</evidence>
<dbReference type="Proteomes" id="UP000037151">
    <property type="component" value="Unassembled WGS sequence"/>
</dbReference>
<reference evidence="9" key="2">
    <citation type="submission" date="2014-07" db="EMBL/GenBank/DDBJ databases">
        <title>Genome sequencing of plant-pathogenic Streptomyces species.</title>
        <authorList>
            <person name="Harrison J."/>
            <person name="Sapp M."/>
            <person name="Thwaites R."/>
            <person name="Studholme D.J."/>
        </authorList>
    </citation>
    <scope>NUCLEOTIDE SEQUENCE [LARGE SCALE GENOMIC DNA]</scope>
    <source>
        <strain evidence="9">NCPPB 4445</strain>
    </source>
</reference>
<dbReference type="RefSeq" id="WP_010359231.1">
    <property type="nucleotide sequence ID" value="NZ_CP122369.1"/>
</dbReference>
<gene>
    <name evidence="6" type="ORF">IQ63_20430</name>
    <name evidence="7" type="ORF">PV399_12100</name>
    <name evidence="8" type="ORF">PV666_07565</name>
</gene>
<evidence type="ECO:0000259" key="5">
    <source>
        <dbReference type="PROSITE" id="PS51379"/>
    </source>
</evidence>
<reference evidence="6" key="1">
    <citation type="submission" date="2014-07" db="EMBL/GenBank/DDBJ databases">
        <title>A systematic study of Ichneumonosoma Meijere, Pelmatops Enderlein, Pseudopelmatops Shiraki and Soita Walker (Diptera: Tephritidae).</title>
        <authorList>
            <person name="Chen X.-L."/>
            <person name="Norrbom A."/>
            <person name="Zhu C.-D."/>
        </authorList>
    </citation>
    <scope>NUCLEOTIDE SEQUENCE</scope>
    <source>
        <strain evidence="6">NCPPB 4445</strain>
    </source>
</reference>
<dbReference type="STRING" id="42234.IQ63_20430"/>
<evidence type="ECO:0000256" key="4">
    <source>
        <dbReference type="ARBA" id="ARBA00023014"/>
    </source>
</evidence>
<dbReference type="eggNOG" id="COG1146">
    <property type="taxonomic scope" value="Bacteria"/>
</dbReference>